<dbReference type="RefSeq" id="WP_003371353.1">
    <property type="nucleotide sequence ID" value="NZ_JACBBA010000010.1"/>
</dbReference>
<dbReference type="Proteomes" id="UP000486903">
    <property type="component" value="Unassembled WGS sequence"/>
</dbReference>
<gene>
    <name evidence="1" type="ORF">FDG31_17915</name>
</gene>
<proteinExistence type="predicted"/>
<sequence length="110" mass="12466">MENTISKERAASLIACILEKREESKIIKAYITGAKEELEQFLVENDLTEYSCPRGTVKIADSVRQGLEKEKVESTVTKINAKEIDHIDIAELYKEIDVHSISIKANKEDK</sequence>
<reference evidence="1 2" key="1">
    <citation type="submission" date="2019-04" db="EMBL/GenBank/DDBJ databases">
        <title>Genome sequencing of Clostridium botulinum Groups I-IV and Clostridium butyricum.</title>
        <authorList>
            <person name="Brunt J."/>
            <person name="Van Vliet A.H.M."/>
            <person name="Stringer S.C."/>
            <person name="Carter A.T."/>
            <person name="Peck M.W."/>
        </authorList>
    </citation>
    <scope>NUCLEOTIDE SEQUENCE [LARGE SCALE GENOMIC DNA]</scope>
    <source>
        <strain evidence="1 2">BL81</strain>
    </source>
</reference>
<dbReference type="AlphaFoldDB" id="A0A6B4JR58"/>
<dbReference type="EMBL" id="SXFB01000026">
    <property type="protein sequence ID" value="NFV27975.1"/>
    <property type="molecule type" value="Genomic_DNA"/>
</dbReference>
<protein>
    <submittedName>
        <fullName evidence="1">Uncharacterized protein</fullName>
    </submittedName>
</protein>
<evidence type="ECO:0000313" key="1">
    <source>
        <dbReference type="EMBL" id="NFV27975.1"/>
    </source>
</evidence>
<evidence type="ECO:0000313" key="2">
    <source>
        <dbReference type="Proteomes" id="UP000486903"/>
    </source>
</evidence>
<accession>A0A6B4JR58</accession>
<organism evidence="1 2">
    <name type="scientific">Clostridium botulinum</name>
    <dbReference type="NCBI Taxonomy" id="1491"/>
    <lineage>
        <taxon>Bacteria</taxon>
        <taxon>Bacillati</taxon>
        <taxon>Bacillota</taxon>
        <taxon>Clostridia</taxon>
        <taxon>Eubacteriales</taxon>
        <taxon>Clostridiaceae</taxon>
        <taxon>Clostridium</taxon>
    </lineage>
</organism>
<name>A0A6B4JR58_CLOBO</name>
<comment type="caution">
    <text evidence="1">The sequence shown here is derived from an EMBL/GenBank/DDBJ whole genome shotgun (WGS) entry which is preliminary data.</text>
</comment>